<protein>
    <submittedName>
        <fullName evidence="3">FAS1 domain-containing protein</fullName>
    </submittedName>
</protein>
<dbReference type="Gene3D" id="2.30.180.10">
    <property type="entry name" value="FAS1 domain"/>
    <property type="match status" value="1"/>
</dbReference>
<feature type="domain" description="FAS1" evidence="2">
    <location>
        <begin position="20"/>
        <end position="181"/>
    </location>
</feature>
<dbReference type="SUPFAM" id="SSF82153">
    <property type="entry name" value="FAS1 domain"/>
    <property type="match status" value="1"/>
</dbReference>
<dbReference type="PROSITE" id="PS50213">
    <property type="entry name" value="FAS1"/>
    <property type="match status" value="1"/>
</dbReference>
<dbReference type="PANTHER" id="PTHR10900:SF77">
    <property type="entry name" value="FI19380P1"/>
    <property type="match status" value="1"/>
</dbReference>
<keyword evidence="4" id="KW-1185">Reference proteome</keyword>
<dbReference type="Proteomes" id="UP000248405">
    <property type="component" value="Unassembled WGS sequence"/>
</dbReference>
<proteinExistence type="predicted"/>
<dbReference type="InterPro" id="IPR036378">
    <property type="entry name" value="FAS1_dom_sf"/>
</dbReference>
<dbReference type="Pfam" id="PF02469">
    <property type="entry name" value="Fasciclin"/>
    <property type="match status" value="1"/>
</dbReference>
<feature type="chain" id="PRO_5016409387" evidence="1">
    <location>
        <begin position="21"/>
        <end position="364"/>
    </location>
</feature>
<accession>A0A319B6B1</accession>
<organism evidence="3 4">
    <name type="scientific">Aspergillus vadensis (strain CBS 113365 / IMI 142717 / IBT 24658)</name>
    <dbReference type="NCBI Taxonomy" id="1448311"/>
    <lineage>
        <taxon>Eukaryota</taxon>
        <taxon>Fungi</taxon>
        <taxon>Dikarya</taxon>
        <taxon>Ascomycota</taxon>
        <taxon>Pezizomycotina</taxon>
        <taxon>Eurotiomycetes</taxon>
        <taxon>Eurotiomycetidae</taxon>
        <taxon>Eurotiales</taxon>
        <taxon>Aspergillaceae</taxon>
        <taxon>Aspergillus</taxon>
        <taxon>Aspergillus subgen. Circumdati</taxon>
    </lineage>
</organism>
<name>A0A319B6B1_ASPVC</name>
<keyword evidence="1" id="KW-0732">Signal</keyword>
<dbReference type="InterPro" id="IPR000782">
    <property type="entry name" value="FAS1_domain"/>
</dbReference>
<evidence type="ECO:0000256" key="1">
    <source>
        <dbReference type="SAM" id="SignalP"/>
    </source>
</evidence>
<gene>
    <name evidence="3" type="ORF">BO88DRAFT_464457</name>
</gene>
<dbReference type="OrthoDB" id="286301at2759"/>
<sequence length="364" mass="40176">MAIFLNVAALAAIVIQLVTASPLMDTLLQIPELSTYAEVYNLTGGIVEINPLFLKRYNYDEDKRNYTFLAPTNDAWAKMPDAIFDILMTQEAYPLTEALLRTHIIEAGLTASNLVKVSESEGAGGISTSLQVSNTTEQYHNGVLTKTVQGYYIDSITSSKWHLTANIVADNGLIHAIDQVIDPFLIYGGGPSNRTIAPTSETTDLTIGELLKSDSRLVNSSKILFENSPDTLRRLSKQTGSMQFFVAPQNEAYDLMPTILPIFHTLVAPYKSPFNTLMWQYGWLDSDGDTFAGLNFSSPVTLASDVTGLNITVTQEEDAVFIMNAGLVTQVKASNGYLWIVDRWLDPLYHAFGPIDRFGTPEWP</sequence>
<dbReference type="RefSeq" id="XP_025562141.1">
    <property type="nucleotide sequence ID" value="XM_025711319.1"/>
</dbReference>
<evidence type="ECO:0000259" key="2">
    <source>
        <dbReference type="PROSITE" id="PS50213"/>
    </source>
</evidence>
<dbReference type="GeneID" id="37215911"/>
<feature type="signal peptide" evidence="1">
    <location>
        <begin position="1"/>
        <end position="20"/>
    </location>
</feature>
<evidence type="ECO:0000313" key="4">
    <source>
        <dbReference type="Proteomes" id="UP000248405"/>
    </source>
</evidence>
<dbReference type="SMART" id="SM00554">
    <property type="entry name" value="FAS1"/>
    <property type="match status" value="1"/>
</dbReference>
<dbReference type="EMBL" id="KZ821627">
    <property type="protein sequence ID" value="PYH68347.1"/>
    <property type="molecule type" value="Genomic_DNA"/>
</dbReference>
<reference evidence="3" key="1">
    <citation type="submission" date="2016-12" db="EMBL/GenBank/DDBJ databases">
        <title>The genomes of Aspergillus section Nigri reveals drivers in fungal speciation.</title>
        <authorList>
            <consortium name="DOE Joint Genome Institute"/>
            <person name="Vesth T.C."/>
            <person name="Nybo J."/>
            <person name="Theobald S."/>
            <person name="Brandl J."/>
            <person name="Frisvad J.C."/>
            <person name="Nielsen K.F."/>
            <person name="Lyhne E.K."/>
            <person name="Kogle M.E."/>
            <person name="Kuo A."/>
            <person name="Riley R."/>
            <person name="Clum A."/>
            <person name="Nolan M."/>
            <person name="Lipzen A."/>
            <person name="Salamov A."/>
            <person name="Henrissat B."/>
            <person name="Wiebenga A."/>
            <person name="De Vries R.P."/>
            <person name="Grigoriev I.V."/>
            <person name="Mortensen U.H."/>
            <person name="Andersen M.R."/>
            <person name="Baker S.E."/>
        </authorList>
    </citation>
    <scope>NUCLEOTIDE SEQUENCE [LARGE SCALE GENOMIC DNA]</scope>
    <source>
        <strain evidence="3">CBS 113365</strain>
    </source>
</reference>
<dbReference type="InterPro" id="IPR050904">
    <property type="entry name" value="Adhesion/Biosynth-related"/>
</dbReference>
<dbReference type="PANTHER" id="PTHR10900">
    <property type="entry name" value="PERIOSTIN-RELATED"/>
    <property type="match status" value="1"/>
</dbReference>
<dbReference type="AlphaFoldDB" id="A0A319B6B1"/>
<evidence type="ECO:0000313" key="3">
    <source>
        <dbReference type="EMBL" id="PYH68347.1"/>
    </source>
</evidence>